<proteinExistence type="predicted"/>
<feature type="transmembrane region" description="Helical" evidence="7">
    <location>
        <begin position="162"/>
        <end position="182"/>
    </location>
</feature>
<dbReference type="InterPro" id="IPR020846">
    <property type="entry name" value="MFS_dom"/>
</dbReference>
<name>A0A843SA55_9BURK</name>
<keyword evidence="4 7" id="KW-0812">Transmembrane</keyword>
<feature type="transmembrane region" description="Helical" evidence="7">
    <location>
        <begin position="367"/>
        <end position="384"/>
    </location>
</feature>
<dbReference type="PRINTS" id="PR01988">
    <property type="entry name" value="EXPORTERBACE"/>
</dbReference>
<accession>A0A843SA55</accession>
<dbReference type="PANTHER" id="PTHR23513:SF6">
    <property type="entry name" value="MAJOR FACILITATOR SUPERFAMILY ASSOCIATED DOMAIN-CONTAINING PROTEIN"/>
    <property type="match status" value="1"/>
</dbReference>
<dbReference type="Gene3D" id="1.20.1250.20">
    <property type="entry name" value="MFS general substrate transporter like domains"/>
    <property type="match status" value="1"/>
</dbReference>
<dbReference type="InterPro" id="IPR036259">
    <property type="entry name" value="MFS_trans_sf"/>
</dbReference>
<keyword evidence="2" id="KW-0813">Transport</keyword>
<dbReference type="SUPFAM" id="SSF103473">
    <property type="entry name" value="MFS general substrate transporter"/>
    <property type="match status" value="1"/>
</dbReference>
<evidence type="ECO:0000313" key="9">
    <source>
        <dbReference type="EMBL" id="MQA19091.1"/>
    </source>
</evidence>
<dbReference type="PROSITE" id="PS50850">
    <property type="entry name" value="MFS"/>
    <property type="match status" value="1"/>
</dbReference>
<feature type="domain" description="Major facilitator superfamily (MFS) profile" evidence="8">
    <location>
        <begin position="1"/>
        <end position="185"/>
    </location>
</feature>
<evidence type="ECO:0000256" key="6">
    <source>
        <dbReference type="ARBA" id="ARBA00023136"/>
    </source>
</evidence>
<feature type="transmembrane region" description="Helical" evidence="7">
    <location>
        <begin position="96"/>
        <end position="121"/>
    </location>
</feature>
<comment type="subcellular location">
    <subcellularLocation>
        <location evidence="1">Cell membrane</location>
        <topology evidence="1">Multi-pass membrane protein</topology>
    </subcellularLocation>
</comment>
<evidence type="ECO:0000313" key="10">
    <source>
        <dbReference type="Proteomes" id="UP000444318"/>
    </source>
</evidence>
<dbReference type="AlphaFoldDB" id="A0A843SA55"/>
<feature type="transmembrane region" description="Helical" evidence="7">
    <location>
        <begin position="7"/>
        <end position="31"/>
    </location>
</feature>
<comment type="caution">
    <text evidence="9">The sequence shown here is derived from an EMBL/GenBank/DDBJ whole genome shotgun (WGS) entry which is preliminary data.</text>
</comment>
<dbReference type="Pfam" id="PF05977">
    <property type="entry name" value="MFS_3"/>
    <property type="match status" value="1"/>
</dbReference>
<evidence type="ECO:0000256" key="4">
    <source>
        <dbReference type="ARBA" id="ARBA00022692"/>
    </source>
</evidence>
<keyword evidence="10" id="KW-1185">Reference proteome</keyword>
<evidence type="ECO:0000256" key="7">
    <source>
        <dbReference type="SAM" id="Phobius"/>
    </source>
</evidence>
<dbReference type="InterPro" id="IPR022324">
    <property type="entry name" value="Bacilysin_exporter_BacE_put"/>
</dbReference>
<evidence type="ECO:0000256" key="2">
    <source>
        <dbReference type="ARBA" id="ARBA00022448"/>
    </source>
</evidence>
<feature type="transmembrane region" description="Helical" evidence="7">
    <location>
        <begin position="338"/>
        <end position="361"/>
    </location>
</feature>
<keyword evidence="5 7" id="KW-1133">Transmembrane helix</keyword>
<dbReference type="PANTHER" id="PTHR23513">
    <property type="entry name" value="INTEGRAL MEMBRANE EFFLUX PROTEIN-RELATED"/>
    <property type="match status" value="1"/>
</dbReference>
<dbReference type="EMBL" id="WHUF01000002">
    <property type="protein sequence ID" value="MQA19091.1"/>
    <property type="molecule type" value="Genomic_DNA"/>
</dbReference>
<keyword evidence="3" id="KW-1003">Cell membrane</keyword>
<dbReference type="InterPro" id="IPR010290">
    <property type="entry name" value="TM_effector"/>
</dbReference>
<dbReference type="Proteomes" id="UP000444318">
    <property type="component" value="Unassembled WGS sequence"/>
</dbReference>
<keyword evidence="6 7" id="KW-0472">Membrane</keyword>
<dbReference type="RefSeq" id="WP_152802637.1">
    <property type="nucleotide sequence ID" value="NZ_WHUF01000002.1"/>
</dbReference>
<feature type="transmembrane region" description="Helical" evidence="7">
    <location>
        <begin position="133"/>
        <end position="156"/>
    </location>
</feature>
<dbReference type="GO" id="GO:0022857">
    <property type="term" value="F:transmembrane transporter activity"/>
    <property type="evidence" value="ECO:0007669"/>
    <property type="project" value="InterPro"/>
</dbReference>
<evidence type="ECO:0000256" key="3">
    <source>
        <dbReference type="ARBA" id="ARBA00022475"/>
    </source>
</evidence>
<dbReference type="CDD" id="cd06173">
    <property type="entry name" value="MFS_MefA_like"/>
    <property type="match status" value="1"/>
</dbReference>
<evidence type="ECO:0000256" key="5">
    <source>
        <dbReference type="ARBA" id="ARBA00022989"/>
    </source>
</evidence>
<feature type="transmembrane region" description="Helical" evidence="7">
    <location>
        <begin position="248"/>
        <end position="269"/>
    </location>
</feature>
<sequence>MNSRFKHVWVGSTISQLGDVGFMLALPWLVLQMTGSSLALGSVMMALAIPRALLMLLGGAVSDRFPARTVLAVAYTAQTLCVALIALLLHRQALNLQLLYLIAFCFGVADAFTSPALRVLLPELVPPEQLQRANALLQSSMQICVLAGSAVGGLLIAQYGLLFVFIADAASYAYIIIVPLCMAARPHTAMPGAEAGGIMPAIAAGLRYVWRDAGLRAVLISFASINFCATGATQIGLVVLAGERHGSSGLGLLMACAGAGSLLGLALAAKWRSPLTVHRSAAAASFALSLLLAGLALPLPLWWVGLDAALLGAVAGYVNIQVLSWLQGSVRSDMLGRTMSVLALASVGITPLSLAAAGLLAQIGTGALFLGAGTLLLLTSAALWRHAAPAPLPERA</sequence>
<evidence type="ECO:0000256" key="1">
    <source>
        <dbReference type="ARBA" id="ARBA00004651"/>
    </source>
</evidence>
<gene>
    <name evidence="9" type="ORF">GEV01_06120</name>
</gene>
<feature type="transmembrane region" description="Helical" evidence="7">
    <location>
        <begin position="37"/>
        <end position="57"/>
    </location>
</feature>
<feature type="transmembrane region" description="Helical" evidence="7">
    <location>
        <begin position="217"/>
        <end position="242"/>
    </location>
</feature>
<dbReference type="GO" id="GO:0005886">
    <property type="term" value="C:plasma membrane"/>
    <property type="evidence" value="ECO:0007669"/>
    <property type="project" value="UniProtKB-SubCell"/>
</dbReference>
<feature type="transmembrane region" description="Helical" evidence="7">
    <location>
        <begin position="281"/>
        <end position="302"/>
    </location>
</feature>
<evidence type="ECO:0000259" key="8">
    <source>
        <dbReference type="PROSITE" id="PS50850"/>
    </source>
</evidence>
<protein>
    <submittedName>
        <fullName evidence="9">MFS transporter</fullName>
    </submittedName>
</protein>
<organism evidence="9 10">
    <name type="scientific">Rugamonas rivuli</name>
    <dbReference type="NCBI Taxonomy" id="2743358"/>
    <lineage>
        <taxon>Bacteria</taxon>
        <taxon>Pseudomonadati</taxon>
        <taxon>Pseudomonadota</taxon>
        <taxon>Betaproteobacteria</taxon>
        <taxon>Burkholderiales</taxon>
        <taxon>Oxalobacteraceae</taxon>
        <taxon>Telluria group</taxon>
        <taxon>Rugamonas</taxon>
    </lineage>
</organism>
<feature type="transmembrane region" description="Helical" evidence="7">
    <location>
        <begin position="69"/>
        <end position="90"/>
    </location>
</feature>
<reference evidence="9 10" key="1">
    <citation type="submission" date="2019-10" db="EMBL/GenBank/DDBJ databases">
        <title>Two novel species isolated from a subtropical stream in China.</title>
        <authorList>
            <person name="Lu H."/>
        </authorList>
    </citation>
    <scope>NUCLEOTIDE SEQUENCE [LARGE SCALE GENOMIC DNA]</scope>
    <source>
        <strain evidence="9 10">FT103W</strain>
    </source>
</reference>